<keyword evidence="4 11" id="KW-0285">Flavoprotein</keyword>
<evidence type="ECO:0000256" key="7">
    <source>
        <dbReference type="ARBA" id="ARBA00022827"/>
    </source>
</evidence>
<keyword evidence="6 11" id="KW-0479">Metal-binding</keyword>
<evidence type="ECO:0000256" key="1">
    <source>
        <dbReference type="ARBA" id="ARBA00001946"/>
    </source>
</evidence>
<evidence type="ECO:0000313" key="14">
    <source>
        <dbReference type="Proteomes" id="UP000030101"/>
    </source>
</evidence>
<dbReference type="InterPro" id="IPR003374">
    <property type="entry name" value="ApbE-like_sf"/>
</dbReference>
<evidence type="ECO:0000256" key="5">
    <source>
        <dbReference type="ARBA" id="ARBA00022679"/>
    </source>
</evidence>
<keyword evidence="12" id="KW-0449">Lipoprotein</keyword>
<accession>A0ABR4XMT8</accession>
<sequence length="338" mass="37474">MRRTLLLLRLLAMAFLPLLISCGKRKAPYITMNGTAFHTTYRIIYRSEEDLMEEIQATMKSFGESLNNFDTLSLISRVNRNETHLADSLLARVILTAQAVSRATGGVYDITGSPYFEAWGFGTKGKIRHAPTPEQLDSLRQYVGYDKISIREDSIVHKADPRVTVHAVSLSKGYLSDLIGHTLERHGVSDYMVEFGGELVCRGQNAQGSCWRVGINRPVEDSTSTIQEIRYILSICDRGALATSGDYRNFTFVDGKKVAHTIDAGTGMPANQNILSATVKAPTCIEADAWATAFMGLGLQRAIEVLRDQPRLEVLFIYVDEENKISTYTKGLSPVEAP</sequence>
<dbReference type="RefSeq" id="WP_036788867.1">
    <property type="nucleotide sequence ID" value="NZ_JQZV01000003.1"/>
</dbReference>
<evidence type="ECO:0000313" key="13">
    <source>
        <dbReference type="EMBL" id="KGN93406.1"/>
    </source>
</evidence>
<dbReference type="SUPFAM" id="SSF143631">
    <property type="entry name" value="ApbE-like"/>
    <property type="match status" value="1"/>
</dbReference>
<keyword evidence="5 11" id="KW-0808">Transferase</keyword>
<reference evidence="13 14" key="1">
    <citation type="submission" date="2014-08" db="EMBL/GenBank/DDBJ databases">
        <title>Porphyromonas canoris strain:OH2762 Genome sequencing.</title>
        <authorList>
            <person name="Wallis C."/>
            <person name="Deusch O."/>
            <person name="O'Flynn C."/>
            <person name="Davis I."/>
            <person name="Jospin G."/>
            <person name="Darling A.E."/>
            <person name="Coil D.A."/>
            <person name="Alexiev A."/>
            <person name="Horsfall A."/>
            <person name="Kirkwood N."/>
            <person name="Harris S."/>
            <person name="Eisen J.A."/>
        </authorList>
    </citation>
    <scope>NUCLEOTIDE SEQUENCE [LARGE SCALE GENOMIC DNA]</scope>
    <source>
        <strain evidence="14">COT-108 OH2762</strain>
    </source>
</reference>
<dbReference type="PANTHER" id="PTHR30040">
    <property type="entry name" value="THIAMINE BIOSYNTHESIS LIPOPROTEIN APBE"/>
    <property type="match status" value="1"/>
</dbReference>
<dbReference type="Gene3D" id="3.10.520.10">
    <property type="entry name" value="ApbE-like domains"/>
    <property type="match status" value="1"/>
</dbReference>
<comment type="catalytic activity">
    <reaction evidence="10 11 12">
        <text>L-threonyl-[protein] + FAD = FMN-L-threonyl-[protein] + AMP + H(+)</text>
        <dbReference type="Rhea" id="RHEA:36847"/>
        <dbReference type="Rhea" id="RHEA-COMP:11060"/>
        <dbReference type="Rhea" id="RHEA-COMP:11061"/>
        <dbReference type="ChEBI" id="CHEBI:15378"/>
        <dbReference type="ChEBI" id="CHEBI:30013"/>
        <dbReference type="ChEBI" id="CHEBI:57692"/>
        <dbReference type="ChEBI" id="CHEBI:74257"/>
        <dbReference type="ChEBI" id="CHEBI:456215"/>
        <dbReference type="EC" id="2.7.1.180"/>
    </reaction>
</comment>
<dbReference type="InterPro" id="IPR024932">
    <property type="entry name" value="ApbE"/>
</dbReference>
<evidence type="ECO:0000256" key="9">
    <source>
        <dbReference type="ARBA" id="ARBA00031306"/>
    </source>
</evidence>
<evidence type="ECO:0000256" key="3">
    <source>
        <dbReference type="ARBA" id="ARBA00016337"/>
    </source>
</evidence>
<dbReference type="Proteomes" id="UP000030101">
    <property type="component" value="Unassembled WGS sequence"/>
</dbReference>
<keyword evidence="8 11" id="KW-0460">Magnesium</keyword>
<dbReference type="PROSITE" id="PS51257">
    <property type="entry name" value="PROKAR_LIPOPROTEIN"/>
    <property type="match status" value="1"/>
</dbReference>
<evidence type="ECO:0000256" key="11">
    <source>
        <dbReference type="PIRNR" id="PIRNR006268"/>
    </source>
</evidence>
<proteinExistence type="inferred from homology"/>
<comment type="subcellular location">
    <subcellularLocation>
        <location evidence="12">Cell inner membrane</location>
        <topology evidence="12">Lipid-anchor</topology>
        <orientation evidence="12">Periplasmic side</orientation>
    </subcellularLocation>
</comment>
<keyword evidence="7 11" id="KW-0274">FAD</keyword>
<evidence type="ECO:0000256" key="12">
    <source>
        <dbReference type="RuleBase" id="RU363002"/>
    </source>
</evidence>
<evidence type="ECO:0000256" key="2">
    <source>
        <dbReference type="ARBA" id="ARBA00011955"/>
    </source>
</evidence>
<comment type="cofactor">
    <cofactor evidence="1 12">
        <name>Mg(2+)</name>
        <dbReference type="ChEBI" id="CHEBI:18420"/>
    </cofactor>
</comment>
<keyword evidence="12" id="KW-1003">Cell membrane</keyword>
<dbReference type="EC" id="2.7.1.180" evidence="2 11"/>
<keyword evidence="12" id="KW-0997">Cell inner membrane</keyword>
<evidence type="ECO:0000256" key="10">
    <source>
        <dbReference type="ARBA" id="ARBA00048540"/>
    </source>
</evidence>
<dbReference type="Pfam" id="PF02424">
    <property type="entry name" value="ApbE"/>
    <property type="match status" value="1"/>
</dbReference>
<dbReference type="PIRSF" id="PIRSF006268">
    <property type="entry name" value="ApbE"/>
    <property type="match status" value="1"/>
</dbReference>
<evidence type="ECO:0000256" key="8">
    <source>
        <dbReference type="ARBA" id="ARBA00022842"/>
    </source>
</evidence>
<comment type="similarity">
    <text evidence="11 12">Belongs to the ApbE family.</text>
</comment>
<comment type="function">
    <text evidence="12">Flavin transferase that catalyzes the transfer of the FMN moiety of FAD and its covalent binding to the hydroxyl group of a threonine residue in a target flavoprotein.</text>
</comment>
<evidence type="ECO:0000256" key="6">
    <source>
        <dbReference type="ARBA" id="ARBA00022723"/>
    </source>
</evidence>
<comment type="caution">
    <text evidence="13">The sequence shown here is derived from an EMBL/GenBank/DDBJ whole genome shotgun (WGS) entry which is preliminary data.</text>
</comment>
<gene>
    <name evidence="13" type="ORF">HQ43_01865</name>
</gene>
<keyword evidence="12" id="KW-0472">Membrane</keyword>
<evidence type="ECO:0000256" key="4">
    <source>
        <dbReference type="ARBA" id="ARBA00022630"/>
    </source>
</evidence>
<dbReference type="EMBL" id="JQZV01000003">
    <property type="protein sequence ID" value="KGN93406.1"/>
    <property type="molecule type" value="Genomic_DNA"/>
</dbReference>
<organism evidence="13 14">
    <name type="scientific">Porphyromonas canoris</name>
    <dbReference type="NCBI Taxonomy" id="36875"/>
    <lineage>
        <taxon>Bacteria</taxon>
        <taxon>Pseudomonadati</taxon>
        <taxon>Bacteroidota</taxon>
        <taxon>Bacteroidia</taxon>
        <taxon>Bacteroidales</taxon>
        <taxon>Porphyromonadaceae</taxon>
        <taxon>Porphyromonas</taxon>
    </lineage>
</organism>
<protein>
    <recommendedName>
        <fullName evidence="3 11">FAD:protein FMN transferase</fullName>
        <ecNumber evidence="2 11">2.7.1.180</ecNumber>
    </recommendedName>
    <alternativeName>
        <fullName evidence="9 11">Flavin transferase</fullName>
    </alternativeName>
</protein>
<name>A0ABR4XMT8_9PORP</name>
<dbReference type="PANTHER" id="PTHR30040:SF2">
    <property type="entry name" value="FAD:PROTEIN FMN TRANSFERASE"/>
    <property type="match status" value="1"/>
</dbReference>
<keyword evidence="14" id="KW-1185">Reference proteome</keyword>